<comment type="caution">
    <text evidence="8">The sequence shown here is derived from an EMBL/GenBank/DDBJ whole genome shotgun (WGS) entry which is preliminary data.</text>
</comment>
<keyword evidence="5" id="KW-0804">Transcription</keyword>
<evidence type="ECO:0000256" key="5">
    <source>
        <dbReference type="ARBA" id="ARBA00023163"/>
    </source>
</evidence>
<reference evidence="8 9" key="1">
    <citation type="journal article" date="2015" name="Nature">
        <title>rRNA introns, odd ribosomes, and small enigmatic genomes across a large radiation of phyla.</title>
        <authorList>
            <person name="Brown C.T."/>
            <person name="Hug L.A."/>
            <person name="Thomas B.C."/>
            <person name="Sharon I."/>
            <person name="Castelle C.J."/>
            <person name="Singh A."/>
            <person name="Wilkins M.J."/>
            <person name="Williams K.H."/>
            <person name="Banfield J.F."/>
        </authorList>
    </citation>
    <scope>NUCLEOTIDE SEQUENCE [LARGE SCALE GENOMIC DNA]</scope>
</reference>
<dbReference type="PANTHER" id="PTHR43133:SF8">
    <property type="entry name" value="RNA POLYMERASE SIGMA FACTOR HI_1459-RELATED"/>
    <property type="match status" value="1"/>
</dbReference>
<accession>A0A0G1IE51</accession>
<comment type="similarity">
    <text evidence="1">Belongs to the sigma-70 factor family. ECF subfamily.</text>
</comment>
<dbReference type="Gene3D" id="1.10.10.10">
    <property type="entry name" value="Winged helix-like DNA-binding domain superfamily/Winged helix DNA-binding domain"/>
    <property type="match status" value="1"/>
</dbReference>
<dbReference type="InterPro" id="IPR014284">
    <property type="entry name" value="RNA_pol_sigma-70_dom"/>
</dbReference>
<dbReference type="Pfam" id="PF04542">
    <property type="entry name" value="Sigma70_r2"/>
    <property type="match status" value="1"/>
</dbReference>
<organism evidence="8 9">
    <name type="scientific">Candidatus Giovannonibacteria bacterium GW2011_GWB1_44_23</name>
    <dbReference type="NCBI Taxonomy" id="1618652"/>
    <lineage>
        <taxon>Bacteria</taxon>
        <taxon>Candidatus Giovannoniibacteriota</taxon>
    </lineage>
</organism>
<dbReference type="InterPro" id="IPR036388">
    <property type="entry name" value="WH-like_DNA-bd_sf"/>
</dbReference>
<keyword evidence="4" id="KW-0238">DNA-binding</keyword>
<evidence type="ECO:0000256" key="2">
    <source>
        <dbReference type="ARBA" id="ARBA00023015"/>
    </source>
</evidence>
<dbReference type="InterPro" id="IPR007627">
    <property type="entry name" value="RNA_pol_sigma70_r2"/>
</dbReference>
<evidence type="ECO:0000313" key="9">
    <source>
        <dbReference type="Proteomes" id="UP000033977"/>
    </source>
</evidence>
<dbReference type="PANTHER" id="PTHR43133">
    <property type="entry name" value="RNA POLYMERASE ECF-TYPE SIGMA FACTO"/>
    <property type="match status" value="1"/>
</dbReference>
<keyword evidence="3" id="KW-0731">Sigma factor</keyword>
<sequence length="187" mass="21820">MNRSDAELVADHLSGNEKSLEVLIKRNLKPVYGFVYKYAGNAENSEDITQDVFVKMWKNLKRFDQNKNFRTWLFAIAKNSAIDFLKKKKAVPFSEFENKYGENVIAETFRDLSPIPSELSERKEKYRCLALVAAKLPQKYGEVLSLRYDKDLSFSEIARFLGEKLNTVKSRHRRAIMILKSVFLRQK</sequence>
<dbReference type="InterPro" id="IPR039425">
    <property type="entry name" value="RNA_pol_sigma-70-like"/>
</dbReference>
<dbReference type="InterPro" id="IPR013324">
    <property type="entry name" value="RNA_pol_sigma_r3/r4-like"/>
</dbReference>
<dbReference type="EMBL" id="LCIN01000008">
    <property type="protein sequence ID" value="KKT57088.1"/>
    <property type="molecule type" value="Genomic_DNA"/>
</dbReference>
<dbReference type="Gene3D" id="1.10.1740.10">
    <property type="match status" value="1"/>
</dbReference>
<protein>
    <submittedName>
        <fullName evidence="8">RNA polymerase, sigma-24 subunit, ECF subfamily</fullName>
    </submittedName>
</protein>
<dbReference type="SUPFAM" id="SSF88659">
    <property type="entry name" value="Sigma3 and sigma4 domains of RNA polymerase sigma factors"/>
    <property type="match status" value="1"/>
</dbReference>
<dbReference type="NCBIfam" id="TIGR02937">
    <property type="entry name" value="sigma70-ECF"/>
    <property type="match status" value="1"/>
</dbReference>
<dbReference type="CDD" id="cd06171">
    <property type="entry name" value="Sigma70_r4"/>
    <property type="match status" value="1"/>
</dbReference>
<dbReference type="InterPro" id="IPR013249">
    <property type="entry name" value="RNA_pol_sigma70_r4_t2"/>
</dbReference>
<dbReference type="GO" id="GO:0016987">
    <property type="term" value="F:sigma factor activity"/>
    <property type="evidence" value="ECO:0007669"/>
    <property type="project" value="UniProtKB-KW"/>
</dbReference>
<dbReference type="GO" id="GO:0006352">
    <property type="term" value="P:DNA-templated transcription initiation"/>
    <property type="evidence" value="ECO:0007669"/>
    <property type="project" value="InterPro"/>
</dbReference>
<feature type="domain" description="RNA polymerase sigma factor 70 region 4 type 2" evidence="7">
    <location>
        <begin position="127"/>
        <end position="176"/>
    </location>
</feature>
<evidence type="ECO:0000256" key="1">
    <source>
        <dbReference type="ARBA" id="ARBA00010641"/>
    </source>
</evidence>
<evidence type="ECO:0000256" key="3">
    <source>
        <dbReference type="ARBA" id="ARBA00023082"/>
    </source>
</evidence>
<feature type="domain" description="RNA polymerase sigma-70 region 2" evidence="6">
    <location>
        <begin position="23"/>
        <end position="89"/>
    </location>
</feature>
<name>A0A0G1IE51_9BACT</name>
<dbReference type="SUPFAM" id="SSF88946">
    <property type="entry name" value="Sigma2 domain of RNA polymerase sigma factors"/>
    <property type="match status" value="1"/>
</dbReference>
<evidence type="ECO:0000259" key="7">
    <source>
        <dbReference type="Pfam" id="PF08281"/>
    </source>
</evidence>
<evidence type="ECO:0000259" key="6">
    <source>
        <dbReference type="Pfam" id="PF04542"/>
    </source>
</evidence>
<proteinExistence type="inferred from homology"/>
<dbReference type="AlphaFoldDB" id="A0A0G1IE51"/>
<gene>
    <name evidence="8" type="ORF">UW49_C0008G0050</name>
</gene>
<keyword evidence="2" id="KW-0805">Transcription regulation</keyword>
<dbReference type="InterPro" id="IPR013325">
    <property type="entry name" value="RNA_pol_sigma_r2"/>
</dbReference>
<dbReference type="Proteomes" id="UP000033977">
    <property type="component" value="Unassembled WGS sequence"/>
</dbReference>
<dbReference type="Pfam" id="PF08281">
    <property type="entry name" value="Sigma70_r4_2"/>
    <property type="match status" value="1"/>
</dbReference>
<dbReference type="GO" id="GO:0003677">
    <property type="term" value="F:DNA binding"/>
    <property type="evidence" value="ECO:0007669"/>
    <property type="project" value="UniProtKB-KW"/>
</dbReference>
<evidence type="ECO:0000313" key="8">
    <source>
        <dbReference type="EMBL" id="KKT57088.1"/>
    </source>
</evidence>
<evidence type="ECO:0000256" key="4">
    <source>
        <dbReference type="ARBA" id="ARBA00023125"/>
    </source>
</evidence>